<dbReference type="RefSeq" id="WP_319132306.1">
    <property type="nucleotide sequence ID" value="NZ_JBJVNI010000017.1"/>
</dbReference>
<name>A0ABW9HYS9_9ACTN</name>
<reference evidence="1 2" key="1">
    <citation type="submission" date="2024-12" db="EMBL/GenBank/DDBJ databases">
        <title>Forecasting of Potato common scab and diversities of Pathogenic streptomyces spp. in china.</title>
        <authorList>
            <person name="Handique U."/>
            <person name="Wu J."/>
        </authorList>
    </citation>
    <scope>NUCLEOTIDE SEQUENCE [LARGE SCALE GENOMIC DNA]</scope>
    <source>
        <strain evidence="1 2">ZRIMU1530</strain>
    </source>
</reference>
<organism evidence="1 2">
    <name type="scientific">Streptomyces niveiscabiei</name>
    <dbReference type="NCBI Taxonomy" id="164115"/>
    <lineage>
        <taxon>Bacteria</taxon>
        <taxon>Bacillati</taxon>
        <taxon>Actinomycetota</taxon>
        <taxon>Actinomycetes</taxon>
        <taxon>Kitasatosporales</taxon>
        <taxon>Streptomycetaceae</taxon>
        <taxon>Streptomyces</taxon>
    </lineage>
</organism>
<protein>
    <recommendedName>
        <fullName evidence="3">Secreted protein</fullName>
    </recommendedName>
</protein>
<keyword evidence="2" id="KW-1185">Reference proteome</keyword>
<evidence type="ECO:0000313" key="1">
    <source>
        <dbReference type="EMBL" id="MFM9612911.1"/>
    </source>
</evidence>
<gene>
    <name evidence="1" type="ORF">ACKI18_29950</name>
</gene>
<evidence type="ECO:0000313" key="2">
    <source>
        <dbReference type="Proteomes" id="UP001631957"/>
    </source>
</evidence>
<dbReference type="EMBL" id="JBJVNI010000017">
    <property type="protein sequence ID" value="MFM9612911.1"/>
    <property type="molecule type" value="Genomic_DNA"/>
</dbReference>
<dbReference type="Proteomes" id="UP001631957">
    <property type="component" value="Unassembled WGS sequence"/>
</dbReference>
<proteinExistence type="predicted"/>
<sequence length="190" mass="20561">MAAGVGVGGVVITSAIGWHASRKSAAAQVDAALAGVRAQMEGQRQETLWQIRRDAYASFLGQIGAVRMAIAHMYATCCLAEEQLGGAGGATADLTGAKESLTESFKALWFRESALRLSVDREEAERAEELMKLARRAVDSVSDYAEAIWSHQDTGPSYRRTEAAMVELHTGVEEWASVARLNLEPGRNRH</sequence>
<comment type="caution">
    <text evidence="1">The sequence shown here is derived from an EMBL/GenBank/DDBJ whole genome shotgun (WGS) entry which is preliminary data.</text>
</comment>
<accession>A0ABW9HYS9</accession>
<evidence type="ECO:0008006" key="3">
    <source>
        <dbReference type="Google" id="ProtNLM"/>
    </source>
</evidence>